<protein>
    <submittedName>
        <fullName evidence="1">Uncharacterized protein</fullName>
    </submittedName>
</protein>
<dbReference type="AlphaFoldDB" id="X1IH27"/>
<name>X1IH27_9ZZZZ</name>
<sequence>ENIPLVMTGTSPFIGAGQFGTNARIWRRKFLNHIDAMVDVLKACYQAGGRGIEAIPAGKICEAAKIMKETHNDYVITGSTFPGPDPLIEDLIDVGAKLIFVHGMVADNKNIKLINLLDEISSRGVIPGIAAHNPISTLTYAFEKSLNVKAFLIPFNTNGIFMNDQKKLEALINQNKNYSFLGMKTLAAGKIEPQKAFDYISKHNICSVAIGMVSVEQAEISTKIALNALQK</sequence>
<comment type="caution">
    <text evidence="1">The sequence shown here is derived from an EMBL/GenBank/DDBJ whole genome shotgun (WGS) entry which is preliminary data.</text>
</comment>
<proteinExistence type="predicted"/>
<reference evidence="1" key="1">
    <citation type="journal article" date="2014" name="Front. Microbiol.">
        <title>High frequency of phylogenetically diverse reductive dehalogenase-homologous genes in deep subseafloor sedimentary metagenomes.</title>
        <authorList>
            <person name="Kawai M."/>
            <person name="Futagami T."/>
            <person name="Toyoda A."/>
            <person name="Takaki Y."/>
            <person name="Nishi S."/>
            <person name="Hori S."/>
            <person name="Arai W."/>
            <person name="Tsubouchi T."/>
            <person name="Morono Y."/>
            <person name="Uchiyama I."/>
            <person name="Ito T."/>
            <person name="Fujiyama A."/>
            <person name="Inagaki F."/>
            <person name="Takami H."/>
        </authorList>
    </citation>
    <scope>NUCLEOTIDE SEQUENCE</scope>
    <source>
        <strain evidence="1">Expedition CK06-06</strain>
    </source>
</reference>
<organism evidence="1">
    <name type="scientific">marine sediment metagenome</name>
    <dbReference type="NCBI Taxonomy" id="412755"/>
    <lineage>
        <taxon>unclassified sequences</taxon>
        <taxon>metagenomes</taxon>
        <taxon>ecological metagenomes</taxon>
    </lineage>
</organism>
<accession>X1IH27</accession>
<evidence type="ECO:0000313" key="1">
    <source>
        <dbReference type="EMBL" id="GAH68535.1"/>
    </source>
</evidence>
<feature type="non-terminal residue" evidence="1">
    <location>
        <position position="1"/>
    </location>
</feature>
<gene>
    <name evidence="1" type="ORF">S03H2_48948</name>
</gene>
<dbReference type="EMBL" id="BARU01030900">
    <property type="protein sequence ID" value="GAH68535.1"/>
    <property type="molecule type" value="Genomic_DNA"/>
</dbReference>